<dbReference type="Proteomes" id="UP000184550">
    <property type="component" value="Unassembled WGS sequence"/>
</dbReference>
<protein>
    <submittedName>
        <fullName evidence="2">Uncharacterized protein</fullName>
    </submittedName>
</protein>
<keyword evidence="1" id="KW-0812">Transmembrane</keyword>
<proteinExistence type="predicted"/>
<keyword evidence="1" id="KW-0472">Membrane</keyword>
<accession>A0A7Z9BTY6</accession>
<keyword evidence="3" id="KW-1185">Reference proteome</keyword>
<dbReference type="EMBL" id="CZCU02000148">
    <property type="protein sequence ID" value="VXD21176.1"/>
    <property type="molecule type" value="Genomic_DNA"/>
</dbReference>
<keyword evidence="1" id="KW-1133">Transmembrane helix</keyword>
<sequence>MNQNSNSSVVPEANLSQNQSIILGKKFYILLGMTFLILTVALIPAYTYLIFAITLTTPPLQNHPGYSQVLIDLFWKGFSLLIALYWLYLGIKIGLSRGGLWVIPSAFFSYFILISMVQLIGKLSAIAIPSSSDSIVGLFFQSGYGGIFLRFLSYSLIYIWGGGSFFNMGVVGGWLTKRYQKVGFEPQESKILALLIILSSFSWGVVFFLKWLLPLMILTGILSIGGIVKLIQTSVKKRQRVIPAYLQSEYQRIPE</sequence>
<dbReference type="AlphaFoldDB" id="A0A7Z9BTY6"/>
<feature type="transmembrane region" description="Helical" evidence="1">
    <location>
        <begin position="107"/>
        <end position="128"/>
    </location>
</feature>
<feature type="transmembrane region" description="Helical" evidence="1">
    <location>
        <begin position="27"/>
        <end position="53"/>
    </location>
</feature>
<comment type="caution">
    <text evidence="2">The sequence shown here is derived from an EMBL/GenBank/DDBJ whole genome shotgun (WGS) entry which is preliminary data.</text>
</comment>
<dbReference type="RefSeq" id="WP_156093216.1">
    <property type="nucleotide sequence ID" value="NZ_LR734876.1"/>
</dbReference>
<evidence type="ECO:0000313" key="3">
    <source>
        <dbReference type="Proteomes" id="UP000184550"/>
    </source>
</evidence>
<evidence type="ECO:0000256" key="1">
    <source>
        <dbReference type="SAM" id="Phobius"/>
    </source>
</evidence>
<feature type="transmembrane region" description="Helical" evidence="1">
    <location>
        <begin position="191"/>
        <end position="209"/>
    </location>
</feature>
<feature type="transmembrane region" description="Helical" evidence="1">
    <location>
        <begin position="148"/>
        <end position="170"/>
    </location>
</feature>
<organism evidence="2 3">
    <name type="scientific">Planktothrix serta PCC 8927</name>
    <dbReference type="NCBI Taxonomy" id="671068"/>
    <lineage>
        <taxon>Bacteria</taxon>
        <taxon>Bacillati</taxon>
        <taxon>Cyanobacteriota</taxon>
        <taxon>Cyanophyceae</taxon>
        <taxon>Oscillatoriophycideae</taxon>
        <taxon>Oscillatoriales</taxon>
        <taxon>Microcoleaceae</taxon>
        <taxon>Planktothrix</taxon>
    </lineage>
</organism>
<feature type="transmembrane region" description="Helical" evidence="1">
    <location>
        <begin position="73"/>
        <end position="95"/>
    </location>
</feature>
<dbReference type="OrthoDB" id="37884at1150"/>
<feature type="transmembrane region" description="Helical" evidence="1">
    <location>
        <begin position="215"/>
        <end position="231"/>
    </location>
</feature>
<reference evidence="2" key="1">
    <citation type="submission" date="2019-10" db="EMBL/GenBank/DDBJ databases">
        <authorList>
            <consortium name="Genoscope - CEA"/>
            <person name="William W."/>
        </authorList>
    </citation>
    <scope>NUCLEOTIDE SEQUENCE [LARGE SCALE GENOMIC DNA]</scope>
    <source>
        <strain evidence="2">BBR_PRJEB10992</strain>
    </source>
</reference>
<name>A0A7Z9BTY6_9CYAN</name>
<gene>
    <name evidence="2" type="ORF">PL8927_710103</name>
</gene>
<evidence type="ECO:0000313" key="2">
    <source>
        <dbReference type="EMBL" id="VXD21176.1"/>
    </source>
</evidence>